<sequence>MFNNRTLISSFASVATLLVFNKPWTIYGDAISDDWRLDGPIKMTSPCMIKVKVTMLEGGGSRNSLACEMSPEDGGRTVPIQGNARRSAGDDIVSGVSTLFSPEALLYPDRLLIPEEASVEMGELVRAQNASVEGDMKILIVRVVARDVAVSFTEEELSDGIFGTFGDSVNLKSQYDSCSYGKVNVIPVADQIEPKVTNGVVTMNIDMKVNGADSSTVEFAVKDKYYDMGFSQPDVGGYVVFCIPSGTTFGGDYWIGYAYINSWESFYNDDWCTYVSIQMHEVGHNINLDHSGQGGDEYNDGSGVMGYSYAEDDTPVMCFTAPKYWQVGWYDDRIATLSTAWKGEIVGIAEYDLSEEGQYVAVRIKGSTVGARRDYFISFNRMKDGTCISDTRESPNKVLIHSREPGTGVALSELVAAKKSR</sequence>
<proteinExistence type="predicted"/>
<name>A0A7S1FX97_9STRA</name>
<organism evidence="2">
    <name type="scientific">Corethron hystrix</name>
    <dbReference type="NCBI Taxonomy" id="216773"/>
    <lineage>
        <taxon>Eukaryota</taxon>
        <taxon>Sar</taxon>
        <taxon>Stramenopiles</taxon>
        <taxon>Ochrophyta</taxon>
        <taxon>Bacillariophyta</taxon>
        <taxon>Coscinodiscophyceae</taxon>
        <taxon>Corethrophycidae</taxon>
        <taxon>Corethrales</taxon>
        <taxon>Corethraceae</taxon>
        <taxon>Corethron</taxon>
    </lineage>
</organism>
<evidence type="ECO:0000259" key="1">
    <source>
        <dbReference type="Pfam" id="PF05548"/>
    </source>
</evidence>
<feature type="domain" description="Peptidase M11 gametolysin" evidence="1">
    <location>
        <begin position="140"/>
        <end position="330"/>
    </location>
</feature>
<dbReference type="InterPro" id="IPR008752">
    <property type="entry name" value="Peptidase_M11"/>
</dbReference>
<dbReference type="EMBL" id="HBFR01028468">
    <property type="protein sequence ID" value="CAD8893457.1"/>
    <property type="molecule type" value="Transcribed_RNA"/>
</dbReference>
<dbReference type="Gene3D" id="3.40.390.10">
    <property type="entry name" value="Collagenase (Catalytic Domain)"/>
    <property type="match status" value="1"/>
</dbReference>
<dbReference type="SUPFAM" id="SSF55486">
    <property type="entry name" value="Metalloproteases ('zincins'), catalytic domain"/>
    <property type="match status" value="1"/>
</dbReference>
<dbReference type="Pfam" id="PF05548">
    <property type="entry name" value="Peptidase_M11"/>
    <property type="match status" value="1"/>
</dbReference>
<evidence type="ECO:0000313" key="2">
    <source>
        <dbReference type="EMBL" id="CAD8893457.1"/>
    </source>
</evidence>
<dbReference type="InterPro" id="IPR024079">
    <property type="entry name" value="MetalloPept_cat_dom_sf"/>
</dbReference>
<gene>
    <name evidence="2" type="ORF">CHYS00102_LOCUS20666</name>
</gene>
<dbReference type="GO" id="GO:0008237">
    <property type="term" value="F:metallopeptidase activity"/>
    <property type="evidence" value="ECO:0007669"/>
    <property type="project" value="InterPro"/>
</dbReference>
<accession>A0A7S1FX97</accession>
<reference evidence="2" key="1">
    <citation type="submission" date="2021-01" db="EMBL/GenBank/DDBJ databases">
        <authorList>
            <person name="Corre E."/>
            <person name="Pelletier E."/>
            <person name="Niang G."/>
            <person name="Scheremetjew M."/>
            <person name="Finn R."/>
            <person name="Kale V."/>
            <person name="Holt S."/>
            <person name="Cochrane G."/>
            <person name="Meng A."/>
            <person name="Brown T."/>
            <person name="Cohen L."/>
        </authorList>
    </citation>
    <scope>NUCLEOTIDE SEQUENCE</scope>
    <source>
        <strain evidence="2">308</strain>
    </source>
</reference>
<dbReference type="AlphaFoldDB" id="A0A7S1FX97"/>
<protein>
    <recommendedName>
        <fullName evidence="1">Peptidase M11 gametolysin domain-containing protein</fullName>
    </recommendedName>
</protein>